<dbReference type="EMBL" id="CP029190">
    <property type="protein sequence ID" value="QES46985.1"/>
    <property type="molecule type" value="Genomic_DNA"/>
</dbReference>
<dbReference type="OrthoDB" id="9801052at2"/>
<dbReference type="AlphaFoldDB" id="A0A5P2CVW1"/>
<dbReference type="PANTHER" id="PTHR43713">
    <property type="entry name" value="GLUTAMATE-1-SEMIALDEHYDE 2,1-AMINOMUTASE"/>
    <property type="match status" value="1"/>
</dbReference>
<comment type="cofactor">
    <cofactor evidence="1">
        <name>pyridoxal 5'-phosphate</name>
        <dbReference type="ChEBI" id="CHEBI:597326"/>
    </cofactor>
</comment>
<evidence type="ECO:0000313" key="5">
    <source>
        <dbReference type="Proteomes" id="UP000325211"/>
    </source>
</evidence>
<gene>
    <name evidence="4" type="ORF">DEJ50_03075</name>
</gene>
<evidence type="ECO:0000256" key="1">
    <source>
        <dbReference type="ARBA" id="ARBA00001933"/>
    </source>
</evidence>
<dbReference type="InterPro" id="IPR005814">
    <property type="entry name" value="Aminotrans_3"/>
</dbReference>
<dbReference type="GO" id="GO:0030170">
    <property type="term" value="F:pyridoxal phosphate binding"/>
    <property type="evidence" value="ECO:0007669"/>
    <property type="project" value="InterPro"/>
</dbReference>
<dbReference type="Pfam" id="PF00202">
    <property type="entry name" value="Aminotran_3"/>
    <property type="match status" value="1"/>
</dbReference>
<dbReference type="Gene3D" id="3.90.1150.10">
    <property type="entry name" value="Aspartate Aminotransferase, domain 1"/>
    <property type="match status" value="1"/>
</dbReference>
<sequence length="411" mass="44474">MTGGTVASTSGTPSLDWLTTVSQIIPAGCSTLAKTPNRLLPGHGAIAAVCAKDAEFTDLDGRTWLDCEMAMGTATWGHARPEVEEAVIAQLRRGTSFSVADPLELLLAQRLLDRFEVFESAKFAKSGADAVSGAVRIARAATGRALVVATEYHGWHDWAASAHYATEPERLGIPHAVSELTLTCAPDDPERLTDLLRKHSLSVAAVVLCPNRWTVEHLRAVVDEARSHGTLVIFDEVTSGMRMGRRATCGEVGIWPDLLCISKGMANGLPLAAILGARRHVMRAEDVRMSNAHSSESLAIAAALACENLLDAAPEWPSFRVRTQAMMVTLRSRITELGLTGRVEVRGDYSSFSLGTPGAADFWTDPFRAHVLPQLADRKIFTKGYFVFSDRHTPEQLDNVERAICAALATY</sequence>
<comment type="similarity">
    <text evidence="3">Belongs to the class-III pyridoxal-phosphate-dependent aminotransferase family.</text>
</comment>
<protein>
    <recommendedName>
        <fullName evidence="6">Glutamate-1-semialdehyde 2,1-aminomutase</fullName>
    </recommendedName>
</protein>
<dbReference type="InterPro" id="IPR049704">
    <property type="entry name" value="Aminotrans_3_PPA_site"/>
</dbReference>
<evidence type="ECO:0000313" key="4">
    <source>
        <dbReference type="EMBL" id="QES46985.1"/>
    </source>
</evidence>
<organism evidence="4 5">
    <name type="scientific">Streptomyces venezuelae</name>
    <dbReference type="NCBI Taxonomy" id="54571"/>
    <lineage>
        <taxon>Bacteria</taxon>
        <taxon>Bacillati</taxon>
        <taxon>Actinomycetota</taxon>
        <taxon>Actinomycetes</taxon>
        <taxon>Kitasatosporales</taxon>
        <taxon>Streptomycetaceae</taxon>
        <taxon>Streptomyces</taxon>
    </lineage>
</organism>
<dbReference type="Proteomes" id="UP000325211">
    <property type="component" value="Chromosome"/>
</dbReference>
<accession>A0A5P2CVW1</accession>
<dbReference type="InterPro" id="IPR015421">
    <property type="entry name" value="PyrdxlP-dep_Trfase_major"/>
</dbReference>
<keyword evidence="2 3" id="KW-0663">Pyridoxal phosphate</keyword>
<evidence type="ECO:0000256" key="2">
    <source>
        <dbReference type="ARBA" id="ARBA00022898"/>
    </source>
</evidence>
<dbReference type="PANTHER" id="PTHR43713:SF3">
    <property type="entry name" value="GLUTAMATE-1-SEMIALDEHYDE 2,1-AMINOMUTASE 1, CHLOROPLASTIC-RELATED"/>
    <property type="match status" value="1"/>
</dbReference>
<proteinExistence type="inferred from homology"/>
<dbReference type="InterPro" id="IPR015424">
    <property type="entry name" value="PyrdxlP-dep_Trfase"/>
</dbReference>
<name>A0A5P2CVW1_STRVZ</name>
<evidence type="ECO:0008006" key="6">
    <source>
        <dbReference type="Google" id="ProtNLM"/>
    </source>
</evidence>
<dbReference type="RefSeq" id="WP_150205865.1">
    <property type="nucleotide sequence ID" value="NZ_CP029190.1"/>
</dbReference>
<evidence type="ECO:0000256" key="3">
    <source>
        <dbReference type="RuleBase" id="RU003560"/>
    </source>
</evidence>
<dbReference type="PROSITE" id="PS00600">
    <property type="entry name" value="AA_TRANSFER_CLASS_3"/>
    <property type="match status" value="1"/>
</dbReference>
<dbReference type="InterPro" id="IPR015422">
    <property type="entry name" value="PyrdxlP-dep_Trfase_small"/>
</dbReference>
<dbReference type="Gene3D" id="3.40.640.10">
    <property type="entry name" value="Type I PLP-dependent aspartate aminotransferase-like (Major domain)"/>
    <property type="match status" value="1"/>
</dbReference>
<dbReference type="GO" id="GO:0008483">
    <property type="term" value="F:transaminase activity"/>
    <property type="evidence" value="ECO:0007669"/>
    <property type="project" value="InterPro"/>
</dbReference>
<dbReference type="SUPFAM" id="SSF53383">
    <property type="entry name" value="PLP-dependent transferases"/>
    <property type="match status" value="1"/>
</dbReference>
<reference evidence="4 5" key="1">
    <citation type="submission" date="2018-05" db="EMBL/GenBank/DDBJ databases">
        <title>Streptomyces venezuelae.</title>
        <authorList>
            <person name="Kim W."/>
            <person name="Lee N."/>
            <person name="Cho B.-K."/>
        </authorList>
    </citation>
    <scope>NUCLEOTIDE SEQUENCE [LARGE SCALE GENOMIC DNA]</scope>
    <source>
        <strain evidence="4 5">ATCC 21782</strain>
    </source>
</reference>